<comment type="caution">
    <text evidence="1">The sequence shown here is derived from an EMBL/GenBank/DDBJ whole genome shotgun (WGS) entry which is preliminary data.</text>
</comment>
<gene>
    <name evidence="1" type="ORF">Amon02_000050600</name>
</gene>
<protein>
    <submittedName>
        <fullName evidence="1">Unnamed protein product</fullName>
    </submittedName>
</protein>
<sequence length="501" mass="54020">MSSFRSKTESDRVPQTPIDLSDPPDSVQANSNQIIKANGFNATDTENGFKLEHKGQSANSISNEVNESNPDDEAIEYPDGGFRAYTVVLGSFLGLAAGFGLFNSMGAVQAYLNLHQLKGVSNSVSSIIFSVFTGCAYFVVILSGVLFDEYGSKTPVIIGSIFLFAGIFGAGNCKNVVQLTFVFGLFGGGGVGILASPLTGVISHWFLKNRSKAFGLSTLGGSVGGMVFPVILEKLYRTVGYTWAMRIMAFICTALLVLSCLLVRERVKPERLHDDNLNRKQKIKQRGKELAYLSKKSIDFTALKEPRFFWCTVGASFGELSLTCTLTYFATYVTVIGFSEKTASTTLTVLNAMGIAGRYTGGALADKFGCFNINMIMLSCMAACNFFLWCAWSTISKDTASVYVFAVFYGFFNTCVLSLTPSCVGSISPTRDFGKRYGTLSFISGIIIVGGVLGGGAIIGHESLQKFRIFSLFCGLSSLLAVACFGASRYTQVGMKLLVKI</sequence>
<accession>A0ACB5SS26</accession>
<evidence type="ECO:0000313" key="1">
    <source>
        <dbReference type="EMBL" id="GME71226.1"/>
    </source>
</evidence>
<evidence type="ECO:0000313" key="2">
    <source>
        <dbReference type="Proteomes" id="UP001165064"/>
    </source>
</evidence>
<dbReference type="EMBL" id="BSXS01000172">
    <property type="protein sequence ID" value="GME71226.1"/>
    <property type="molecule type" value="Genomic_DNA"/>
</dbReference>
<organism evidence="1 2">
    <name type="scientific">Ambrosiozyma monospora</name>
    <name type="common">Yeast</name>
    <name type="synonym">Endomycopsis monosporus</name>
    <dbReference type="NCBI Taxonomy" id="43982"/>
    <lineage>
        <taxon>Eukaryota</taxon>
        <taxon>Fungi</taxon>
        <taxon>Dikarya</taxon>
        <taxon>Ascomycota</taxon>
        <taxon>Saccharomycotina</taxon>
        <taxon>Pichiomycetes</taxon>
        <taxon>Pichiales</taxon>
        <taxon>Pichiaceae</taxon>
        <taxon>Ambrosiozyma</taxon>
    </lineage>
</organism>
<name>A0ACB5SS26_AMBMO</name>
<dbReference type="Proteomes" id="UP001165064">
    <property type="component" value="Unassembled WGS sequence"/>
</dbReference>
<proteinExistence type="predicted"/>
<keyword evidence="2" id="KW-1185">Reference proteome</keyword>
<reference evidence="1" key="1">
    <citation type="submission" date="2023-04" db="EMBL/GenBank/DDBJ databases">
        <title>Ambrosiozyma monospora NBRC 10751.</title>
        <authorList>
            <person name="Ichikawa N."/>
            <person name="Sato H."/>
            <person name="Tonouchi N."/>
        </authorList>
    </citation>
    <scope>NUCLEOTIDE SEQUENCE</scope>
    <source>
        <strain evidence="1">NBRC 10751</strain>
    </source>
</reference>